<dbReference type="GO" id="GO:0043022">
    <property type="term" value="F:ribosome binding"/>
    <property type="evidence" value="ECO:0007669"/>
    <property type="project" value="TreeGrafter"/>
</dbReference>
<dbReference type="Gene3D" id="1.10.3120.10">
    <property type="entry name" value="Trigger factor, C-terminal domain"/>
    <property type="match status" value="1"/>
</dbReference>
<feature type="region of interest" description="Disordered" evidence="15">
    <location>
        <begin position="443"/>
        <end position="478"/>
    </location>
</feature>
<keyword evidence="9 12" id="KW-0413">Isomerase</keyword>
<sequence>MKSTVEHLNPTRVKLSVEVPFDELKPHFAKAYRALAGTVNIPGFRAGKVPAKILDARLGRGAILSEVVNDAVPVKYGEAVSEANLTPLGQPEIEVTKIEDGETLEFTAEVDIRPEIVLPAVDEIAVEVADVEITEADIDEQVEALRDRFASITPVERPAADGDSVSIDLRAVVDGEELPDASTDGLTYKIGTGDLVDGLDAALIGLSAGETATFTTALVAGEHAGEEAEVTVTVNSVSERTLPEVDDDFAQLASEFDTVAEMRDDLVERIRRVKNMGQGSEARDKVLEALLAATDIPAPESIVASEYEARQHDAVHSFDHDEDQLNAYLEGEGQTRAEFDAETRESAETAVRTQLLLDALAEQQGVGVSQEEFTERIIYNAQRFGVSPDEYFKRLQEGNQLGAVIADVRRGKALANAVQLAKVTDASGNALNIAELFGVEIVDEDEDDTEDAANGVIEGSTEEPAADDQTDPEAVTSK</sequence>
<gene>
    <name evidence="12" type="primary">tig</name>
    <name evidence="17" type="ORF">SAMN04515671_4455</name>
</gene>
<dbReference type="InterPro" id="IPR001179">
    <property type="entry name" value="PPIase_FKBP_dom"/>
</dbReference>
<keyword evidence="5 12" id="KW-0963">Cytoplasm</keyword>
<dbReference type="RefSeq" id="WP_090480628.1">
    <property type="nucleotide sequence ID" value="NZ_LT629710.1"/>
</dbReference>
<dbReference type="SUPFAM" id="SSF102735">
    <property type="entry name" value="Trigger factor ribosome-binding domain"/>
    <property type="match status" value="1"/>
</dbReference>
<dbReference type="InterPro" id="IPR008881">
    <property type="entry name" value="Trigger_fac_ribosome-bd_bac"/>
</dbReference>
<dbReference type="InterPro" id="IPR036611">
    <property type="entry name" value="Trigger_fac_ribosome-bd_sf"/>
</dbReference>
<dbReference type="InterPro" id="IPR037041">
    <property type="entry name" value="Trigger_fac_C_sf"/>
</dbReference>
<evidence type="ECO:0000256" key="4">
    <source>
        <dbReference type="ARBA" id="ARBA00016902"/>
    </source>
</evidence>
<feature type="domain" description="PPIase FKBP-type" evidence="16">
    <location>
        <begin position="162"/>
        <end position="215"/>
    </location>
</feature>
<keyword evidence="7 12" id="KW-0697">Rotamase</keyword>
<dbReference type="InterPro" id="IPR027304">
    <property type="entry name" value="Trigger_fact/SurA_dom_sf"/>
</dbReference>
<keyword evidence="10 12" id="KW-0131">Cell cycle</keyword>
<dbReference type="Pfam" id="PF00254">
    <property type="entry name" value="FKBP_C"/>
    <property type="match status" value="1"/>
</dbReference>
<evidence type="ECO:0000256" key="6">
    <source>
        <dbReference type="ARBA" id="ARBA00022618"/>
    </source>
</evidence>
<dbReference type="HAMAP" id="MF_00303">
    <property type="entry name" value="Trigger_factor_Tig"/>
    <property type="match status" value="1"/>
</dbReference>
<dbReference type="Pfam" id="PF05698">
    <property type="entry name" value="Trigger_C"/>
    <property type="match status" value="1"/>
</dbReference>
<reference evidence="17 18" key="1">
    <citation type="submission" date="2016-10" db="EMBL/GenBank/DDBJ databases">
        <authorList>
            <person name="de Groot N.N."/>
        </authorList>
    </citation>
    <scope>NUCLEOTIDE SEQUENCE [LARGE SCALE GENOMIC DNA]</scope>
    <source>
        <strain evidence="18">P4-7,KCTC 19426,CECT 7604</strain>
    </source>
</reference>
<dbReference type="InterPro" id="IPR005215">
    <property type="entry name" value="Trig_fac"/>
</dbReference>
<evidence type="ECO:0000256" key="14">
    <source>
        <dbReference type="RuleBase" id="RU003914"/>
    </source>
</evidence>
<dbReference type="EMBL" id="LT629710">
    <property type="protein sequence ID" value="SDP48760.1"/>
    <property type="molecule type" value="Genomic_DNA"/>
</dbReference>
<dbReference type="GO" id="GO:0005737">
    <property type="term" value="C:cytoplasm"/>
    <property type="evidence" value="ECO:0007669"/>
    <property type="project" value="UniProtKB-SubCell"/>
</dbReference>
<dbReference type="STRING" id="1090615.SAMN04515671_4455"/>
<comment type="function">
    <text evidence="12">Involved in protein export. Acts as a chaperone by maintaining the newly synthesized protein in an open conformation. Functions as a peptidyl-prolyl cis-trans isomerase.</text>
</comment>
<dbReference type="InterPro" id="IPR046357">
    <property type="entry name" value="PPIase_dom_sf"/>
</dbReference>
<evidence type="ECO:0000256" key="5">
    <source>
        <dbReference type="ARBA" id="ARBA00022490"/>
    </source>
</evidence>
<name>A0A1H0T4T5_9ACTN</name>
<evidence type="ECO:0000256" key="15">
    <source>
        <dbReference type="SAM" id="MobiDB-lite"/>
    </source>
</evidence>
<dbReference type="GO" id="GO:0003755">
    <property type="term" value="F:peptidyl-prolyl cis-trans isomerase activity"/>
    <property type="evidence" value="ECO:0007669"/>
    <property type="project" value="UniProtKB-UniRule"/>
</dbReference>
<evidence type="ECO:0000313" key="18">
    <source>
        <dbReference type="Proteomes" id="UP000198741"/>
    </source>
</evidence>
<comment type="catalytic activity">
    <reaction evidence="1 12 13">
        <text>[protein]-peptidylproline (omega=180) = [protein]-peptidylproline (omega=0)</text>
        <dbReference type="Rhea" id="RHEA:16237"/>
        <dbReference type="Rhea" id="RHEA-COMP:10747"/>
        <dbReference type="Rhea" id="RHEA-COMP:10748"/>
        <dbReference type="ChEBI" id="CHEBI:83833"/>
        <dbReference type="ChEBI" id="CHEBI:83834"/>
        <dbReference type="EC" id="5.2.1.8"/>
    </reaction>
</comment>
<evidence type="ECO:0000256" key="10">
    <source>
        <dbReference type="ARBA" id="ARBA00023306"/>
    </source>
</evidence>
<dbReference type="PIRSF" id="PIRSF003095">
    <property type="entry name" value="Trigger_factor"/>
    <property type="match status" value="1"/>
</dbReference>
<feature type="compositionally biased region" description="Acidic residues" evidence="15">
    <location>
        <begin position="460"/>
        <end position="471"/>
    </location>
</feature>
<comment type="domain">
    <text evidence="12">Consists of 3 domains; the N-terminus binds the ribosome, the middle domain has PPIase activity, while the C-terminus has intrinsic chaperone activity on its own.</text>
</comment>
<dbReference type="GO" id="GO:0051301">
    <property type="term" value="P:cell division"/>
    <property type="evidence" value="ECO:0007669"/>
    <property type="project" value="UniProtKB-KW"/>
</dbReference>
<evidence type="ECO:0000259" key="16">
    <source>
        <dbReference type="PROSITE" id="PS50059"/>
    </source>
</evidence>
<keyword evidence="8 12" id="KW-0143">Chaperone</keyword>
<protein>
    <recommendedName>
        <fullName evidence="4 12">Trigger factor</fullName>
        <shortName evidence="12">TF</shortName>
        <ecNumber evidence="3 12">5.2.1.8</ecNumber>
    </recommendedName>
    <alternativeName>
        <fullName evidence="11 12">PPIase</fullName>
    </alternativeName>
</protein>
<dbReference type="EC" id="5.2.1.8" evidence="3 12"/>
<dbReference type="GO" id="GO:0015031">
    <property type="term" value="P:protein transport"/>
    <property type="evidence" value="ECO:0007669"/>
    <property type="project" value="UniProtKB-UniRule"/>
</dbReference>
<proteinExistence type="inferred from homology"/>
<dbReference type="Gene3D" id="3.30.70.1050">
    <property type="entry name" value="Trigger factor ribosome-binding domain"/>
    <property type="match status" value="1"/>
</dbReference>
<comment type="similarity">
    <text evidence="2 12 14">Belongs to the FKBP-type PPIase family. Tig subfamily.</text>
</comment>
<evidence type="ECO:0000256" key="9">
    <source>
        <dbReference type="ARBA" id="ARBA00023235"/>
    </source>
</evidence>
<dbReference type="NCBIfam" id="TIGR00115">
    <property type="entry name" value="tig"/>
    <property type="match status" value="1"/>
</dbReference>
<dbReference type="InterPro" id="IPR008880">
    <property type="entry name" value="Trigger_fac_C"/>
</dbReference>
<evidence type="ECO:0000256" key="12">
    <source>
        <dbReference type="HAMAP-Rule" id="MF_00303"/>
    </source>
</evidence>
<dbReference type="GO" id="GO:0044183">
    <property type="term" value="F:protein folding chaperone"/>
    <property type="evidence" value="ECO:0007669"/>
    <property type="project" value="TreeGrafter"/>
</dbReference>
<dbReference type="FunFam" id="3.10.50.40:FF:000019">
    <property type="entry name" value="Trigger factor"/>
    <property type="match status" value="1"/>
</dbReference>
<dbReference type="SUPFAM" id="SSF109998">
    <property type="entry name" value="Triger factor/SurA peptide-binding domain-like"/>
    <property type="match status" value="1"/>
</dbReference>
<dbReference type="PANTHER" id="PTHR30560">
    <property type="entry name" value="TRIGGER FACTOR CHAPERONE AND PEPTIDYL-PROLYL CIS/TRANS ISOMERASE"/>
    <property type="match status" value="1"/>
</dbReference>
<evidence type="ECO:0000256" key="3">
    <source>
        <dbReference type="ARBA" id="ARBA00013194"/>
    </source>
</evidence>
<dbReference type="Proteomes" id="UP000198741">
    <property type="component" value="Chromosome I"/>
</dbReference>
<keyword evidence="18" id="KW-1185">Reference proteome</keyword>
<evidence type="ECO:0000256" key="7">
    <source>
        <dbReference type="ARBA" id="ARBA00023110"/>
    </source>
</evidence>
<dbReference type="Pfam" id="PF05697">
    <property type="entry name" value="Trigger_N"/>
    <property type="match status" value="1"/>
</dbReference>
<dbReference type="OrthoDB" id="9767721at2"/>
<dbReference type="SUPFAM" id="SSF54534">
    <property type="entry name" value="FKBP-like"/>
    <property type="match status" value="1"/>
</dbReference>
<dbReference type="Gene3D" id="3.10.50.40">
    <property type="match status" value="1"/>
</dbReference>
<comment type="subcellular location">
    <subcellularLocation>
        <location evidence="12">Cytoplasm</location>
    </subcellularLocation>
    <text evidence="12">About half TF is bound to the ribosome near the polypeptide exit tunnel while the other half is free in the cytoplasm.</text>
</comment>
<evidence type="ECO:0000256" key="13">
    <source>
        <dbReference type="PROSITE-ProRule" id="PRU00277"/>
    </source>
</evidence>
<dbReference type="PROSITE" id="PS50059">
    <property type="entry name" value="FKBP_PPIASE"/>
    <property type="match status" value="1"/>
</dbReference>
<dbReference type="GO" id="GO:0051083">
    <property type="term" value="P:'de novo' cotranslational protein folding"/>
    <property type="evidence" value="ECO:0007669"/>
    <property type="project" value="TreeGrafter"/>
</dbReference>
<evidence type="ECO:0000256" key="1">
    <source>
        <dbReference type="ARBA" id="ARBA00000971"/>
    </source>
</evidence>
<dbReference type="AlphaFoldDB" id="A0A1H0T4T5"/>
<keyword evidence="6 12" id="KW-0132">Cell division</keyword>
<evidence type="ECO:0000256" key="11">
    <source>
        <dbReference type="ARBA" id="ARBA00029986"/>
    </source>
</evidence>
<organism evidence="17 18">
    <name type="scientific">Nakamurella panacisegetis</name>
    <dbReference type="NCBI Taxonomy" id="1090615"/>
    <lineage>
        <taxon>Bacteria</taxon>
        <taxon>Bacillati</taxon>
        <taxon>Actinomycetota</taxon>
        <taxon>Actinomycetes</taxon>
        <taxon>Nakamurellales</taxon>
        <taxon>Nakamurellaceae</taxon>
        <taxon>Nakamurella</taxon>
    </lineage>
</organism>
<evidence type="ECO:0000256" key="2">
    <source>
        <dbReference type="ARBA" id="ARBA00005464"/>
    </source>
</evidence>
<evidence type="ECO:0000313" key="17">
    <source>
        <dbReference type="EMBL" id="SDP48760.1"/>
    </source>
</evidence>
<accession>A0A1H0T4T5</accession>
<dbReference type="GO" id="GO:0043335">
    <property type="term" value="P:protein unfolding"/>
    <property type="evidence" value="ECO:0007669"/>
    <property type="project" value="TreeGrafter"/>
</dbReference>
<evidence type="ECO:0000256" key="8">
    <source>
        <dbReference type="ARBA" id="ARBA00023186"/>
    </source>
</evidence>
<dbReference type="PANTHER" id="PTHR30560:SF3">
    <property type="entry name" value="TRIGGER FACTOR-LIKE PROTEIN TIG, CHLOROPLASTIC"/>
    <property type="match status" value="1"/>
</dbReference>